<feature type="domain" description="CCHC-type" evidence="7">
    <location>
        <begin position="128"/>
        <end position="143"/>
    </location>
</feature>
<dbReference type="InterPro" id="IPR036875">
    <property type="entry name" value="Znf_CCHC_sf"/>
</dbReference>
<keyword evidence="1" id="KW-0507">mRNA processing</keyword>
<reference evidence="9 10" key="1">
    <citation type="journal article" date="2012" name="Science">
        <title>The Paleozoic origin of enzymatic lignin decomposition reconstructed from 31 fungal genomes.</title>
        <authorList>
            <person name="Floudas D."/>
            <person name="Binder M."/>
            <person name="Riley R."/>
            <person name="Barry K."/>
            <person name="Blanchette R.A."/>
            <person name="Henrissat B."/>
            <person name="Martinez A.T."/>
            <person name="Otillar R."/>
            <person name="Spatafora J.W."/>
            <person name="Yadav J.S."/>
            <person name="Aerts A."/>
            <person name="Benoit I."/>
            <person name="Boyd A."/>
            <person name="Carlson A."/>
            <person name="Copeland A."/>
            <person name="Coutinho P.M."/>
            <person name="de Vries R.P."/>
            <person name="Ferreira P."/>
            <person name="Findley K."/>
            <person name="Foster B."/>
            <person name="Gaskell J."/>
            <person name="Glotzer D."/>
            <person name="Gorecki P."/>
            <person name="Heitman J."/>
            <person name="Hesse C."/>
            <person name="Hori C."/>
            <person name="Igarashi K."/>
            <person name="Jurgens J.A."/>
            <person name="Kallen N."/>
            <person name="Kersten P."/>
            <person name="Kohler A."/>
            <person name="Kuees U."/>
            <person name="Kumar T.K.A."/>
            <person name="Kuo A."/>
            <person name="LaButti K."/>
            <person name="Larrondo L.F."/>
            <person name="Lindquist E."/>
            <person name="Ling A."/>
            <person name="Lombard V."/>
            <person name="Lucas S."/>
            <person name="Lundell T."/>
            <person name="Martin R."/>
            <person name="McLaughlin D.J."/>
            <person name="Morgenstern I."/>
            <person name="Morin E."/>
            <person name="Murat C."/>
            <person name="Nagy L.G."/>
            <person name="Nolan M."/>
            <person name="Ohm R.A."/>
            <person name="Patyshakuliyeva A."/>
            <person name="Rokas A."/>
            <person name="Ruiz-Duenas F.J."/>
            <person name="Sabat G."/>
            <person name="Salamov A."/>
            <person name="Samejima M."/>
            <person name="Schmutz J."/>
            <person name="Slot J.C."/>
            <person name="St John F."/>
            <person name="Stenlid J."/>
            <person name="Sun H."/>
            <person name="Sun S."/>
            <person name="Syed K."/>
            <person name="Tsang A."/>
            <person name="Wiebenga A."/>
            <person name="Young D."/>
            <person name="Pisabarro A."/>
            <person name="Eastwood D.C."/>
            <person name="Martin F."/>
            <person name="Cullen D."/>
            <person name="Grigoriev I.V."/>
            <person name="Hibbett D.S."/>
        </authorList>
    </citation>
    <scope>NUCLEOTIDE SEQUENCE [LARGE SCALE GENOMIC DNA]</scope>
    <source>
        <strain evidence="9 10">ATCC 11539</strain>
    </source>
</reference>
<dbReference type="STRING" id="670483.S7RUM5"/>
<keyword evidence="2" id="KW-0479">Metal-binding</keyword>
<evidence type="ECO:0000259" key="7">
    <source>
        <dbReference type="PROSITE" id="PS50158"/>
    </source>
</evidence>
<dbReference type="Proteomes" id="UP000030669">
    <property type="component" value="Unassembled WGS sequence"/>
</dbReference>
<keyword evidence="10" id="KW-1185">Reference proteome</keyword>
<evidence type="ECO:0000256" key="2">
    <source>
        <dbReference type="ARBA" id="ARBA00022723"/>
    </source>
</evidence>
<evidence type="ECO:0000313" key="10">
    <source>
        <dbReference type="Proteomes" id="UP000030669"/>
    </source>
</evidence>
<dbReference type="InterPro" id="IPR001878">
    <property type="entry name" value="Znf_CCHC"/>
</dbReference>
<dbReference type="PANTHER" id="PTHR23002">
    <property type="entry name" value="ZINC FINGER CCHC DOMAIN CONTAINING PROTEIN"/>
    <property type="match status" value="1"/>
</dbReference>
<evidence type="ECO:0000256" key="4">
    <source>
        <dbReference type="ARBA" id="ARBA00022833"/>
    </source>
</evidence>
<dbReference type="InterPro" id="IPR010666">
    <property type="entry name" value="Znf_GRF"/>
</dbReference>
<dbReference type="SUPFAM" id="SSF57756">
    <property type="entry name" value="Retrovirus zinc finger-like domains"/>
    <property type="match status" value="2"/>
</dbReference>
<dbReference type="PROSITE" id="PS51999">
    <property type="entry name" value="ZF_GRF"/>
    <property type="match status" value="1"/>
</dbReference>
<dbReference type="RefSeq" id="XP_007864094.1">
    <property type="nucleotide sequence ID" value="XM_007865903.1"/>
</dbReference>
<dbReference type="GO" id="GO:0006397">
    <property type="term" value="P:mRNA processing"/>
    <property type="evidence" value="ECO:0007669"/>
    <property type="project" value="UniProtKB-KW"/>
</dbReference>
<dbReference type="Pfam" id="PF00098">
    <property type="entry name" value="zf-CCHC"/>
    <property type="match status" value="3"/>
</dbReference>
<dbReference type="AlphaFoldDB" id="S7RUM5"/>
<evidence type="ECO:0000259" key="8">
    <source>
        <dbReference type="PROSITE" id="PS51999"/>
    </source>
</evidence>
<keyword evidence="3 5" id="KW-0863">Zinc-finger</keyword>
<feature type="domain" description="CCHC-type" evidence="7">
    <location>
        <begin position="95"/>
        <end position="110"/>
    </location>
</feature>
<organism evidence="9 10">
    <name type="scientific">Gloeophyllum trabeum (strain ATCC 11539 / FP-39264 / Madison 617)</name>
    <name type="common">Brown rot fungus</name>
    <dbReference type="NCBI Taxonomy" id="670483"/>
    <lineage>
        <taxon>Eukaryota</taxon>
        <taxon>Fungi</taxon>
        <taxon>Dikarya</taxon>
        <taxon>Basidiomycota</taxon>
        <taxon>Agaricomycotina</taxon>
        <taxon>Agaricomycetes</taxon>
        <taxon>Gloeophyllales</taxon>
        <taxon>Gloeophyllaceae</taxon>
        <taxon>Gloeophyllum</taxon>
    </lineage>
</organism>
<dbReference type="EMBL" id="KB469299">
    <property type="protein sequence ID" value="EPQ56904.1"/>
    <property type="molecule type" value="Genomic_DNA"/>
</dbReference>
<keyword evidence="4" id="KW-0862">Zinc</keyword>
<sequence length="192" mass="19946">TAVLRTAGEGKANQGRQFWCCPNSQKADCKFFEWADADASDSRPNGPNGSAGQGSDTCFKCGQPGHWSSACTSNQPIQSRSFSSRSDNSAKTGSCYKCGEEGHYSSACPQGASGQAATNAGGSSSGTCYKCGEPGHYANACPNSDRPNKRATVGSRGAKRGRGSRGGSTRGSSRGSSRRGRKKSNFNAADEF</sequence>
<feature type="non-terminal residue" evidence="9">
    <location>
        <position position="1"/>
    </location>
</feature>
<evidence type="ECO:0000256" key="1">
    <source>
        <dbReference type="ARBA" id="ARBA00022664"/>
    </source>
</evidence>
<protein>
    <recommendedName>
        <fullName evidence="11">CCHC-type domain-containing protein</fullName>
    </recommendedName>
</protein>
<dbReference type="eggNOG" id="KOG4400">
    <property type="taxonomic scope" value="Eukaryota"/>
</dbReference>
<dbReference type="PROSITE" id="PS50158">
    <property type="entry name" value="ZF_CCHC"/>
    <property type="match status" value="3"/>
</dbReference>
<dbReference type="HOGENOM" id="CLU_1418266_0_0_1"/>
<feature type="compositionally biased region" description="Low complexity" evidence="6">
    <location>
        <begin position="79"/>
        <end position="89"/>
    </location>
</feature>
<dbReference type="OMA" id="RTSFFAW"/>
<dbReference type="KEGG" id="gtr:GLOTRDRAFT_110347"/>
<gene>
    <name evidence="9" type="ORF">GLOTRDRAFT_110347</name>
</gene>
<name>S7RUM5_GLOTA</name>
<evidence type="ECO:0000256" key="3">
    <source>
        <dbReference type="ARBA" id="ARBA00022771"/>
    </source>
</evidence>
<dbReference type="SMART" id="SM00343">
    <property type="entry name" value="ZnF_C2HC"/>
    <property type="match status" value="3"/>
</dbReference>
<evidence type="ECO:0008006" key="11">
    <source>
        <dbReference type="Google" id="ProtNLM"/>
    </source>
</evidence>
<proteinExistence type="predicted"/>
<dbReference type="GO" id="GO:0003676">
    <property type="term" value="F:nucleic acid binding"/>
    <property type="evidence" value="ECO:0007669"/>
    <property type="project" value="InterPro"/>
</dbReference>
<evidence type="ECO:0000256" key="5">
    <source>
        <dbReference type="PROSITE-ProRule" id="PRU00047"/>
    </source>
</evidence>
<dbReference type="Gene3D" id="4.10.60.10">
    <property type="entry name" value="Zinc finger, CCHC-type"/>
    <property type="match status" value="3"/>
</dbReference>
<dbReference type="InterPro" id="IPR051714">
    <property type="entry name" value="Znf_CCHC_NABP"/>
</dbReference>
<feature type="region of interest" description="Disordered" evidence="6">
    <location>
        <begin position="72"/>
        <end position="93"/>
    </location>
</feature>
<dbReference type="GO" id="GO:0008270">
    <property type="term" value="F:zinc ion binding"/>
    <property type="evidence" value="ECO:0007669"/>
    <property type="project" value="UniProtKB-KW"/>
</dbReference>
<dbReference type="Pfam" id="PF06839">
    <property type="entry name" value="Zn_ribbon_GRF"/>
    <property type="match status" value="1"/>
</dbReference>
<feature type="region of interest" description="Disordered" evidence="6">
    <location>
        <begin position="138"/>
        <end position="192"/>
    </location>
</feature>
<accession>S7RUM5</accession>
<dbReference type="OrthoDB" id="2527451at2759"/>
<feature type="domain" description="CCHC-type" evidence="7">
    <location>
        <begin position="58"/>
        <end position="73"/>
    </location>
</feature>
<feature type="domain" description="GRF-type" evidence="8">
    <location>
        <begin position="1"/>
        <end position="38"/>
    </location>
</feature>
<evidence type="ECO:0000313" key="9">
    <source>
        <dbReference type="EMBL" id="EPQ56904.1"/>
    </source>
</evidence>
<evidence type="ECO:0000256" key="6">
    <source>
        <dbReference type="SAM" id="MobiDB-lite"/>
    </source>
</evidence>
<dbReference type="GeneID" id="19299201"/>